<keyword evidence="1" id="KW-0489">Methyltransferase</keyword>
<proteinExistence type="predicted"/>
<dbReference type="GO" id="GO:0008168">
    <property type="term" value="F:methyltransferase activity"/>
    <property type="evidence" value="ECO:0007669"/>
    <property type="project" value="UniProtKB-KW"/>
</dbReference>
<keyword evidence="2" id="KW-1185">Reference proteome</keyword>
<evidence type="ECO:0000313" key="2">
    <source>
        <dbReference type="Proteomes" id="UP000199315"/>
    </source>
</evidence>
<gene>
    <name evidence="1" type="ORF">SAMN05421730_100695</name>
</gene>
<dbReference type="AlphaFoldDB" id="A0A1D3TSF6"/>
<protein>
    <submittedName>
        <fullName evidence="1">23S rRNA (Uracil1939-C5)-methyltransferase/site-specific DNA recombinase</fullName>
    </submittedName>
</protein>
<sequence>MSHKSADDFISVKMEYADDRKIQPDRITYRLIQEYIEEKYGFKVHTANIAEVKRNLGLPMYDAPNAVEELKRPYKPAPEYKVEAIKDALRHFKVID</sequence>
<dbReference type="GO" id="GO:0032259">
    <property type="term" value="P:methylation"/>
    <property type="evidence" value="ECO:0007669"/>
    <property type="project" value="UniProtKB-KW"/>
</dbReference>
<evidence type="ECO:0000313" key="1">
    <source>
        <dbReference type="EMBL" id="SCP96808.1"/>
    </source>
</evidence>
<reference evidence="1 2" key="1">
    <citation type="submission" date="2016-09" db="EMBL/GenBank/DDBJ databases">
        <authorList>
            <person name="Capua I."/>
            <person name="De Benedictis P."/>
            <person name="Joannis T."/>
            <person name="Lombin L.H."/>
            <person name="Cattoli G."/>
        </authorList>
    </citation>
    <scope>NUCLEOTIDE SEQUENCE [LARGE SCALE GENOMIC DNA]</scope>
    <source>
        <strain evidence="1 2">GluBS11</strain>
    </source>
</reference>
<keyword evidence="1" id="KW-0808">Transferase</keyword>
<name>A0A1D3TSF6_9FIRM</name>
<dbReference type="STRING" id="1619234.SAMN05421730_100695"/>
<accession>A0A1D3TSF6</accession>
<dbReference type="Proteomes" id="UP000199315">
    <property type="component" value="Unassembled WGS sequence"/>
</dbReference>
<organism evidence="1 2">
    <name type="scientific">Anaerobium acetethylicum</name>
    <dbReference type="NCBI Taxonomy" id="1619234"/>
    <lineage>
        <taxon>Bacteria</taxon>
        <taxon>Bacillati</taxon>
        <taxon>Bacillota</taxon>
        <taxon>Clostridia</taxon>
        <taxon>Lachnospirales</taxon>
        <taxon>Lachnospiraceae</taxon>
        <taxon>Anaerobium</taxon>
    </lineage>
</organism>
<dbReference type="EMBL" id="FMKA01000006">
    <property type="protein sequence ID" value="SCP96808.1"/>
    <property type="molecule type" value="Genomic_DNA"/>
</dbReference>